<dbReference type="SUPFAM" id="SSF51735">
    <property type="entry name" value="NAD(P)-binding Rossmann-fold domains"/>
    <property type="match status" value="1"/>
</dbReference>
<organism evidence="3 4">
    <name type="scientific">Parabacteroides distasonis</name>
    <dbReference type="NCBI Taxonomy" id="823"/>
    <lineage>
        <taxon>Bacteria</taxon>
        <taxon>Pseudomonadati</taxon>
        <taxon>Bacteroidota</taxon>
        <taxon>Bacteroidia</taxon>
        <taxon>Bacteroidales</taxon>
        <taxon>Tannerellaceae</taxon>
        <taxon>Parabacteroides</taxon>
    </lineage>
</organism>
<evidence type="ECO:0000256" key="1">
    <source>
        <dbReference type="ARBA" id="ARBA00006484"/>
    </source>
</evidence>
<accession>A0AAX3QWY2</accession>
<gene>
    <name evidence="3" type="ORF">P2T59_10185</name>
</gene>
<dbReference type="Gene3D" id="3.40.50.720">
    <property type="entry name" value="NAD(P)-binding Rossmann-like Domain"/>
    <property type="match status" value="1"/>
</dbReference>
<dbReference type="PROSITE" id="PS00061">
    <property type="entry name" value="ADH_SHORT"/>
    <property type="match status" value="1"/>
</dbReference>
<dbReference type="PRINTS" id="PR00081">
    <property type="entry name" value="GDHRDH"/>
</dbReference>
<protein>
    <submittedName>
        <fullName evidence="3">SDR family oxidoreductase</fullName>
    </submittedName>
</protein>
<dbReference type="AlphaFoldDB" id="A0AAX3QWY2"/>
<dbReference type="PRINTS" id="PR00080">
    <property type="entry name" value="SDRFAMILY"/>
</dbReference>
<dbReference type="InterPro" id="IPR051122">
    <property type="entry name" value="SDR_DHRS6-like"/>
</dbReference>
<evidence type="ECO:0000256" key="2">
    <source>
        <dbReference type="ARBA" id="ARBA00023002"/>
    </source>
</evidence>
<dbReference type="FunFam" id="3.40.50.720:FF:000084">
    <property type="entry name" value="Short-chain dehydrogenase reductase"/>
    <property type="match status" value="1"/>
</dbReference>
<dbReference type="InterPro" id="IPR036291">
    <property type="entry name" value="NAD(P)-bd_dom_sf"/>
</dbReference>
<dbReference type="RefSeq" id="WP_122144840.1">
    <property type="nucleotide sequence ID" value="NZ_CP120353.1"/>
</dbReference>
<dbReference type="Proteomes" id="UP001221009">
    <property type="component" value="Chromosome"/>
</dbReference>
<dbReference type="PANTHER" id="PTHR43477:SF1">
    <property type="entry name" value="DIHYDROANTICAPSIN 7-DEHYDROGENASE"/>
    <property type="match status" value="1"/>
</dbReference>
<evidence type="ECO:0000313" key="4">
    <source>
        <dbReference type="Proteomes" id="UP001221009"/>
    </source>
</evidence>
<keyword evidence="2" id="KW-0560">Oxidoreductase</keyword>
<reference evidence="3" key="1">
    <citation type="submission" date="2023-03" db="EMBL/GenBank/DDBJ databases">
        <title>Parabacteroides distasonis, a bacteria resistant against UC.</title>
        <authorList>
            <person name="Dai W."/>
        </authorList>
    </citation>
    <scope>NUCLEOTIDE SEQUENCE</scope>
    <source>
        <strain evidence="3">F1-28</strain>
    </source>
</reference>
<dbReference type="EMBL" id="CP120353">
    <property type="protein sequence ID" value="WET66334.1"/>
    <property type="molecule type" value="Genomic_DNA"/>
</dbReference>
<dbReference type="GO" id="GO:0016491">
    <property type="term" value="F:oxidoreductase activity"/>
    <property type="evidence" value="ECO:0007669"/>
    <property type="project" value="UniProtKB-KW"/>
</dbReference>
<sequence length="252" mass="27188">MYNPLSLIGKKYLITGAASGMGRETSIVLSKLGAELILVDIDEQGLNVTAEMLENKYYVLPLDLSDIKSIKPTIERVVAEFGLINGFAHIAGIPYITPLKGVKEEKAELLYKVNQFAAIELAKVFNSKKVYAGESGSIVMISSVYGVVGSAANVAYAMTKSAIIGITKALAMELAPKKIRVNCIAPGFVKSKMMAENIFRFDNDYMEKLDAMHPLGLGTPEDIANGIVFLFSDMSKWTTGATISIDGGFTAQ</sequence>
<comment type="similarity">
    <text evidence="1">Belongs to the short-chain dehydrogenases/reductases (SDR) family.</text>
</comment>
<dbReference type="CDD" id="cd05233">
    <property type="entry name" value="SDR_c"/>
    <property type="match status" value="1"/>
</dbReference>
<evidence type="ECO:0000313" key="3">
    <source>
        <dbReference type="EMBL" id="WET66334.1"/>
    </source>
</evidence>
<dbReference type="InterPro" id="IPR020904">
    <property type="entry name" value="Sc_DH/Rdtase_CS"/>
</dbReference>
<dbReference type="PANTHER" id="PTHR43477">
    <property type="entry name" value="DIHYDROANTICAPSIN 7-DEHYDROGENASE"/>
    <property type="match status" value="1"/>
</dbReference>
<dbReference type="InterPro" id="IPR002347">
    <property type="entry name" value="SDR_fam"/>
</dbReference>
<proteinExistence type="inferred from homology"/>
<dbReference type="Pfam" id="PF13561">
    <property type="entry name" value="adh_short_C2"/>
    <property type="match status" value="1"/>
</dbReference>
<name>A0AAX3QWY2_PARDI</name>